<accession>A0AAV3UXF3</accession>
<feature type="transmembrane region" description="Helical" evidence="1">
    <location>
        <begin position="189"/>
        <end position="217"/>
    </location>
</feature>
<feature type="transmembrane region" description="Helical" evidence="1">
    <location>
        <begin position="356"/>
        <end position="378"/>
    </location>
</feature>
<dbReference type="RefSeq" id="WP_007987204.1">
    <property type="nucleotide sequence ID" value="NZ_BAEM01000027.1"/>
</dbReference>
<organism evidence="2 3">
    <name type="scientific">Paraglaciecola chathamensis S18K6</name>
    <dbReference type="NCBI Taxonomy" id="1127672"/>
    <lineage>
        <taxon>Bacteria</taxon>
        <taxon>Pseudomonadati</taxon>
        <taxon>Pseudomonadota</taxon>
        <taxon>Gammaproteobacteria</taxon>
        <taxon>Alteromonadales</taxon>
        <taxon>Alteromonadaceae</taxon>
        <taxon>Paraglaciecola</taxon>
    </lineage>
</organism>
<dbReference type="PANTHER" id="PTHR34219:SF3">
    <property type="entry name" value="BLL7967 PROTEIN"/>
    <property type="match status" value="1"/>
</dbReference>
<feature type="transmembrane region" description="Helical" evidence="1">
    <location>
        <begin position="148"/>
        <end position="168"/>
    </location>
</feature>
<dbReference type="AlphaFoldDB" id="A0AAV3UXF3"/>
<dbReference type="EMBL" id="BAEM01000027">
    <property type="protein sequence ID" value="GAC09800.1"/>
    <property type="molecule type" value="Genomic_DNA"/>
</dbReference>
<keyword evidence="1" id="KW-1133">Transmembrane helix</keyword>
<comment type="caution">
    <text evidence="2">The sequence shown here is derived from an EMBL/GenBank/DDBJ whole genome shotgun (WGS) entry which is preliminary data.</text>
</comment>
<reference evidence="2 3" key="1">
    <citation type="journal article" date="2017" name="Antonie Van Leeuwenhoek">
        <title>Rhizobium rhizosphaerae sp. nov., a novel species isolated from rice rhizosphere.</title>
        <authorList>
            <person name="Zhao J.J."/>
            <person name="Zhang J."/>
            <person name="Zhang R.J."/>
            <person name="Zhang C.W."/>
            <person name="Yin H.Q."/>
            <person name="Zhang X.X."/>
        </authorList>
    </citation>
    <scope>NUCLEOTIDE SEQUENCE [LARGE SCALE GENOMIC DNA]</scope>
    <source>
        <strain evidence="2 3">S18K6</strain>
    </source>
</reference>
<dbReference type="PANTHER" id="PTHR34219">
    <property type="entry name" value="IRON-REGULATED INNER MEMBRANE PROTEIN-RELATED"/>
    <property type="match status" value="1"/>
</dbReference>
<keyword evidence="1" id="KW-0812">Transmembrane</keyword>
<sequence length="398" mass="45105">MQSIPFKKYARRFHLWLGLSLGLLLVVICLSGAALVFYVEIDTWLHPELERKQATTDATWDNTLATLNTAYPDKSGSWRIEVNDSNRAVSGRYYNPPETQNEGFAPLMVWVTDDGKTVLRQNYWGHYLVTWLYNLHYTLLFGETGTVIIGYMGLAALILLLSGLLAWWPKQGQWGKSLKFKARSSAIGLLYDWHKVLGLISFIPLFVLIATGVMLALPKETNSILNQLLEPVQSAKKIVLEQPISKHKHISIEQALLASRSAIAHHLPAQQSNRNQQPELRLAWIYTPDNTDVSSRYFTFRFQTPEDPSTRFPNTFVKVDAQTAAVIDIFSTWDHGTANIIKGWLHALHDGSAGGLVLRVFWLFVGAAVLLLFLLGFIRWRIRTNRKPNPTKPTLINN</sequence>
<dbReference type="Pfam" id="PF03929">
    <property type="entry name" value="PepSY_TM"/>
    <property type="match status" value="1"/>
</dbReference>
<gene>
    <name evidence="2" type="ORF">GCHA_1849</name>
</gene>
<keyword evidence="1" id="KW-0472">Membrane</keyword>
<evidence type="ECO:0000313" key="2">
    <source>
        <dbReference type="EMBL" id="GAC09800.1"/>
    </source>
</evidence>
<evidence type="ECO:0000313" key="3">
    <source>
        <dbReference type="Proteomes" id="UP000006320"/>
    </source>
</evidence>
<name>A0AAV3UXF3_9ALTE</name>
<dbReference type="InterPro" id="IPR005625">
    <property type="entry name" value="PepSY-ass_TM"/>
</dbReference>
<feature type="transmembrane region" description="Helical" evidence="1">
    <location>
        <begin position="15"/>
        <end position="39"/>
    </location>
</feature>
<proteinExistence type="predicted"/>
<protein>
    <submittedName>
        <fullName evidence="2">PepSY-associated TM helix</fullName>
    </submittedName>
</protein>
<dbReference type="Proteomes" id="UP000006320">
    <property type="component" value="Unassembled WGS sequence"/>
</dbReference>
<evidence type="ECO:0000256" key="1">
    <source>
        <dbReference type="SAM" id="Phobius"/>
    </source>
</evidence>